<evidence type="ECO:0000313" key="6">
    <source>
        <dbReference type="EMBL" id="POD67207.1"/>
    </source>
</evidence>
<gene>
    <name evidence="6" type="ORF">BKM07_18010</name>
</gene>
<reference evidence="6 7" key="1">
    <citation type="submission" date="2016-10" db="EMBL/GenBank/DDBJ databases">
        <title>Comparative genomics of Pseudomonas syringae.</title>
        <authorList>
            <person name="Hulin M.T."/>
        </authorList>
    </citation>
    <scope>NUCLEOTIDE SEQUENCE [LARGE SCALE GENOMIC DNA]</scope>
    <source>
        <strain evidence="6 7">9643</strain>
    </source>
</reference>
<dbReference type="InterPro" id="IPR029000">
    <property type="entry name" value="Cyclophilin-like_dom_sf"/>
</dbReference>
<accession>A0ABD6V883</accession>
<evidence type="ECO:0000259" key="4">
    <source>
        <dbReference type="SMART" id="SM00796"/>
    </source>
</evidence>
<organism evidence="6 7">
    <name type="scientific">Pseudomonas syringae group genomosp. 3</name>
    <dbReference type="NCBI Taxonomy" id="251701"/>
    <lineage>
        <taxon>Bacteria</taxon>
        <taxon>Pseudomonadati</taxon>
        <taxon>Pseudomonadota</taxon>
        <taxon>Gammaproteobacteria</taxon>
        <taxon>Pseudomonadales</taxon>
        <taxon>Pseudomonadaceae</taxon>
        <taxon>Pseudomonas</taxon>
    </lineage>
</organism>
<dbReference type="Proteomes" id="UP000236998">
    <property type="component" value="Unassembled WGS sequence"/>
</dbReference>
<evidence type="ECO:0000259" key="5">
    <source>
        <dbReference type="SMART" id="SM00797"/>
    </source>
</evidence>
<keyword evidence="1" id="KW-0547">Nucleotide-binding</keyword>
<dbReference type="Gene3D" id="2.40.100.10">
    <property type="entry name" value="Cyclophilin-like"/>
    <property type="match status" value="2"/>
</dbReference>
<feature type="domain" description="Carboxyltransferase" evidence="4">
    <location>
        <begin position="1"/>
        <end position="190"/>
    </location>
</feature>
<dbReference type="InterPro" id="IPR052708">
    <property type="entry name" value="PxpC"/>
</dbReference>
<keyword evidence="3" id="KW-0067">ATP-binding</keyword>
<protein>
    <submittedName>
        <fullName evidence="6">Allophanate hydrolase</fullName>
    </submittedName>
</protein>
<feature type="domain" description="Carboxyltransferase" evidence="5">
    <location>
        <begin position="247"/>
        <end position="533"/>
    </location>
</feature>
<dbReference type="Pfam" id="PF02626">
    <property type="entry name" value="CT_A_B"/>
    <property type="match status" value="1"/>
</dbReference>
<name>A0ABD6V883_9PSED</name>
<dbReference type="Pfam" id="PF02682">
    <property type="entry name" value="CT_C_D"/>
    <property type="match status" value="1"/>
</dbReference>
<evidence type="ECO:0000313" key="7">
    <source>
        <dbReference type="Proteomes" id="UP000236998"/>
    </source>
</evidence>
<dbReference type="SMART" id="SM00797">
    <property type="entry name" value="AHS2"/>
    <property type="match status" value="1"/>
</dbReference>
<dbReference type="NCBIfam" id="TIGR00724">
    <property type="entry name" value="urea_amlyse_rel"/>
    <property type="match status" value="1"/>
</dbReference>
<dbReference type="InterPro" id="IPR003778">
    <property type="entry name" value="CT_A_B"/>
</dbReference>
<dbReference type="Gene3D" id="3.30.1360.40">
    <property type="match status" value="1"/>
</dbReference>
<evidence type="ECO:0000256" key="3">
    <source>
        <dbReference type="ARBA" id="ARBA00022840"/>
    </source>
</evidence>
<keyword evidence="2 6" id="KW-0378">Hydrolase</keyword>
<dbReference type="GO" id="GO:0005524">
    <property type="term" value="F:ATP binding"/>
    <property type="evidence" value="ECO:0007669"/>
    <property type="project" value="UniProtKB-KW"/>
</dbReference>
<comment type="caution">
    <text evidence="6">The sequence shown here is derived from an EMBL/GenBank/DDBJ whole genome shotgun (WGS) entry which is preliminary data.</text>
</comment>
<dbReference type="SMART" id="SM00796">
    <property type="entry name" value="AHS1"/>
    <property type="match status" value="1"/>
</dbReference>
<dbReference type="EMBL" id="MLET01000013">
    <property type="protein sequence ID" value="POD67207.1"/>
    <property type="molecule type" value="Genomic_DNA"/>
</dbReference>
<sequence>MRFLPVNLDVLLVELKDLDETLALFDALTAEPIAGVEEIVPAARTLLIQFRPSTIERQALVNRIAGQDLSQRREGEHRRVEIPVHYNGEDLDEVATLLNISRAEVIQRHTAHDYSVAFCGFAPGFAYLTGGAGFQVPRRQTPRTRIPAGAVALAGDFSGVYPKASPGGWQIIGVTPLQMWDLNRAEPALLRPGYKVRFTDAGPLPADGLPVPSAPARNDATTGTYLEITSPGLHSVLQDMGRPGQTGQGVSRSGALDLGALRSANRAVGNPSDMACVESVLGGLSFSCHGSAVIAITGAHTPVTITSASASGLQWQASNYQPIELETGDRVSLGSPKAGLRSYLAIRGGFDVTPMLGSLSTDTLAQLGPEALATGDRLGFTAPVNGTSVSLNEAPAFELPTTANIVTLDVVMGPRTDWFTENAIQLLSSQLWRVTSQSNRVGIRLAGDTPLERSNHQELPSEGTSVGAIQVPASGQPVLFLADHPLTGGYPVIASVASHHLDLAGQIPVNAQIRFNPLGAFEEMQPSTEASFSTADAKNNS</sequence>
<dbReference type="InterPro" id="IPR003833">
    <property type="entry name" value="CT_C_D"/>
</dbReference>
<proteinExistence type="predicted"/>
<dbReference type="PANTHER" id="PTHR43309:SF3">
    <property type="entry name" value="5-OXOPROLINASE SUBUNIT C"/>
    <property type="match status" value="1"/>
</dbReference>
<dbReference type="PANTHER" id="PTHR43309">
    <property type="entry name" value="5-OXOPROLINASE SUBUNIT C"/>
    <property type="match status" value="1"/>
</dbReference>
<evidence type="ECO:0000256" key="1">
    <source>
        <dbReference type="ARBA" id="ARBA00022741"/>
    </source>
</evidence>
<dbReference type="SUPFAM" id="SSF160467">
    <property type="entry name" value="PH0987 N-terminal domain-like"/>
    <property type="match status" value="1"/>
</dbReference>
<dbReference type="AlphaFoldDB" id="A0ABD6V883"/>
<dbReference type="SUPFAM" id="SSF50891">
    <property type="entry name" value="Cyclophilin-like"/>
    <property type="match status" value="2"/>
</dbReference>
<evidence type="ECO:0000256" key="2">
    <source>
        <dbReference type="ARBA" id="ARBA00022801"/>
    </source>
</evidence>
<dbReference type="RefSeq" id="WP_103409577.1">
    <property type="nucleotide sequence ID" value="NZ_MLET01000013.1"/>
</dbReference>
<dbReference type="GO" id="GO:0016787">
    <property type="term" value="F:hydrolase activity"/>
    <property type="evidence" value="ECO:0007669"/>
    <property type="project" value="UniProtKB-KW"/>
</dbReference>